<dbReference type="InterPro" id="IPR012677">
    <property type="entry name" value="Nucleotide-bd_a/b_plait_sf"/>
</dbReference>
<reference evidence="3 4" key="1">
    <citation type="journal article" date="2021" name="Sci. Rep.">
        <title>The genome of the diatom Chaetoceros tenuissimus carries an ancient integrated fragment of an extant virus.</title>
        <authorList>
            <person name="Hongo Y."/>
            <person name="Kimura K."/>
            <person name="Takaki Y."/>
            <person name="Yoshida Y."/>
            <person name="Baba S."/>
            <person name="Kobayashi G."/>
            <person name="Nagasaki K."/>
            <person name="Hano T."/>
            <person name="Tomaru Y."/>
        </authorList>
    </citation>
    <scope>NUCLEOTIDE SEQUENCE [LARGE SCALE GENOMIC DNA]</scope>
    <source>
        <strain evidence="3 4">NIES-3715</strain>
    </source>
</reference>
<name>A0AAD3CYP5_9STRA</name>
<evidence type="ECO:0000256" key="1">
    <source>
        <dbReference type="PROSITE-ProRule" id="PRU00176"/>
    </source>
</evidence>
<dbReference type="SMART" id="SM00360">
    <property type="entry name" value="RRM"/>
    <property type="match status" value="1"/>
</dbReference>
<accession>A0AAD3CYP5</accession>
<dbReference type="InterPro" id="IPR000504">
    <property type="entry name" value="RRM_dom"/>
</dbReference>
<dbReference type="EMBL" id="BLLK01000047">
    <property type="protein sequence ID" value="GFH53430.1"/>
    <property type="molecule type" value="Genomic_DNA"/>
</dbReference>
<dbReference type="PROSITE" id="PS50102">
    <property type="entry name" value="RRM"/>
    <property type="match status" value="1"/>
</dbReference>
<dbReference type="GO" id="GO:0003723">
    <property type="term" value="F:RNA binding"/>
    <property type="evidence" value="ECO:0007669"/>
    <property type="project" value="UniProtKB-UniRule"/>
</dbReference>
<dbReference type="AlphaFoldDB" id="A0AAD3CYP5"/>
<organism evidence="3 4">
    <name type="scientific">Chaetoceros tenuissimus</name>
    <dbReference type="NCBI Taxonomy" id="426638"/>
    <lineage>
        <taxon>Eukaryota</taxon>
        <taxon>Sar</taxon>
        <taxon>Stramenopiles</taxon>
        <taxon>Ochrophyta</taxon>
        <taxon>Bacillariophyta</taxon>
        <taxon>Coscinodiscophyceae</taxon>
        <taxon>Chaetocerotophycidae</taxon>
        <taxon>Chaetocerotales</taxon>
        <taxon>Chaetocerotaceae</taxon>
        <taxon>Chaetoceros</taxon>
    </lineage>
</organism>
<dbReference type="SUPFAM" id="SSF54928">
    <property type="entry name" value="RNA-binding domain, RBD"/>
    <property type="match status" value="1"/>
</dbReference>
<evidence type="ECO:0000313" key="4">
    <source>
        <dbReference type="Proteomes" id="UP001054902"/>
    </source>
</evidence>
<feature type="domain" description="RRM" evidence="2">
    <location>
        <begin position="127"/>
        <end position="203"/>
    </location>
</feature>
<comment type="caution">
    <text evidence="3">The sequence shown here is derived from an EMBL/GenBank/DDBJ whole genome shotgun (WGS) entry which is preliminary data.</text>
</comment>
<dbReference type="InterPro" id="IPR011723">
    <property type="entry name" value="Znf/thioredoxin_put"/>
</dbReference>
<dbReference type="PANTHER" id="PTHR15241:SF304">
    <property type="entry name" value="RRM DOMAIN-CONTAINING PROTEIN"/>
    <property type="match status" value="1"/>
</dbReference>
<sequence length="203" mass="21894">MAFAMSSTNAFTAPATSRISTAIFSEAPAATPTENNQAKYGKDLELPGTYVRCGRCATSYAIAADDLGTGKGRRIECGLCGHSWFQTPERLFTLNDGHELVPLPDVEITRIGNNVKEGRDPDFVGNNKFYVGNLDFGVEEDDLRALFADIGEVGNVSIITGPDGRSKGFAFVTMMSDEVTDKCMDLDGTDLNGRNINVKPPNN</sequence>
<dbReference type="Proteomes" id="UP001054902">
    <property type="component" value="Unassembled WGS sequence"/>
</dbReference>
<dbReference type="Gene3D" id="3.30.70.330">
    <property type="match status" value="1"/>
</dbReference>
<evidence type="ECO:0000259" key="2">
    <source>
        <dbReference type="PROSITE" id="PS50102"/>
    </source>
</evidence>
<protein>
    <submittedName>
        <fullName evidence="3">RNA binding protein fox-1</fullName>
    </submittedName>
</protein>
<keyword evidence="4" id="KW-1185">Reference proteome</keyword>
<evidence type="ECO:0000313" key="3">
    <source>
        <dbReference type="EMBL" id="GFH53430.1"/>
    </source>
</evidence>
<proteinExistence type="predicted"/>
<gene>
    <name evidence="3" type="ORF">CTEN210_09906</name>
</gene>
<dbReference type="Pfam" id="PF00076">
    <property type="entry name" value="RRM_1"/>
    <property type="match status" value="1"/>
</dbReference>
<dbReference type="NCBIfam" id="TIGR02098">
    <property type="entry name" value="MJ0042_CXXC"/>
    <property type="match status" value="1"/>
</dbReference>
<dbReference type="InterPro" id="IPR035979">
    <property type="entry name" value="RBD_domain_sf"/>
</dbReference>
<keyword evidence="1" id="KW-0694">RNA-binding</keyword>
<dbReference type="PANTHER" id="PTHR15241">
    <property type="entry name" value="TRANSFORMER-2-RELATED"/>
    <property type="match status" value="1"/>
</dbReference>